<dbReference type="GeneID" id="8201463"/>
<dbReference type="GO" id="GO:0005743">
    <property type="term" value="C:mitochondrial inner membrane"/>
    <property type="evidence" value="ECO:0007669"/>
    <property type="project" value="UniProtKB-SubCell"/>
</dbReference>
<dbReference type="RefSeq" id="XP_002493954.1">
    <property type="nucleotide sequence ID" value="XM_002493909.1"/>
</dbReference>
<proteinExistence type="inferred from homology"/>
<evidence type="ECO:0000256" key="12">
    <source>
        <dbReference type="RuleBase" id="RU368056"/>
    </source>
</evidence>
<feature type="transmembrane region" description="Helical" evidence="12">
    <location>
        <begin position="18"/>
        <end position="41"/>
    </location>
</feature>
<dbReference type="AlphaFoldDB" id="C4R850"/>
<evidence type="ECO:0000256" key="7">
    <source>
        <dbReference type="ARBA" id="ARBA00022982"/>
    </source>
</evidence>
<dbReference type="SUPFAM" id="SSF81514">
    <property type="entry name" value="Subunit X (non-heme 7 kDa protein) of cytochrome bc1 complex (Ubiquinol-cytochrome c reductase)"/>
    <property type="match status" value="1"/>
</dbReference>
<keyword evidence="5 12" id="KW-0812">Transmembrane</keyword>
<name>C4R850_KOMPG</name>
<evidence type="ECO:0000256" key="10">
    <source>
        <dbReference type="ARBA" id="ARBA00023136"/>
    </source>
</evidence>
<dbReference type="EMBL" id="FN392322">
    <property type="protein sequence ID" value="CAY71775.1"/>
    <property type="molecule type" value="Genomic_DNA"/>
</dbReference>
<comment type="subcellular location">
    <subcellularLocation>
        <location evidence="1 12">Mitochondrion inner membrane</location>
        <topology evidence="1 12">Single-pass membrane protein</topology>
    </subcellularLocation>
</comment>
<keyword evidence="7 12" id="KW-0249">Electron transport</keyword>
<evidence type="ECO:0000256" key="1">
    <source>
        <dbReference type="ARBA" id="ARBA00004434"/>
    </source>
</evidence>
<evidence type="ECO:0000256" key="11">
    <source>
        <dbReference type="ARBA" id="ARBA00044247"/>
    </source>
</evidence>
<evidence type="ECO:0000256" key="6">
    <source>
        <dbReference type="ARBA" id="ARBA00022792"/>
    </source>
</evidence>
<dbReference type="InterPro" id="IPR008027">
    <property type="entry name" value="QCR9"/>
</dbReference>
<keyword evidence="14" id="KW-1185">Reference proteome</keyword>
<dbReference type="SMR" id="C4R850"/>
<dbReference type="PANTHER" id="PTHR12980">
    <property type="entry name" value="UBIQUINOL-CYTOCHROME C REDUCTASE COMPLEX, SUBUNIT X"/>
    <property type="match status" value="1"/>
</dbReference>
<comment type="function">
    <text evidence="12">Component of the ubiquinol-cytochrome c oxidoreductase, a multisubunit transmembrane complex that is part of the mitochondrial electron transport chain which drives oxidative phosphorylation. The complex plays an important role in the uptake of multiple carbon sources present in different host niches.</text>
</comment>
<dbReference type="eggNOG" id="KOG3494">
    <property type="taxonomic scope" value="Eukaryota"/>
</dbReference>
<dbReference type="Pfam" id="PF05365">
    <property type="entry name" value="UCR_UQCRX_QCR9"/>
    <property type="match status" value="1"/>
</dbReference>
<dbReference type="KEGG" id="ppa:PAS_chr4_0520"/>
<sequence>MSAFTNIYNLIFKRNSTYVASVFAGAFAFQAFFDAGVTSWYEAHNRGKLWKDIKGKIGGGDEDEEDDDE</sequence>
<dbReference type="GO" id="GO:0034551">
    <property type="term" value="P:mitochondrial respiratory chain complex III assembly"/>
    <property type="evidence" value="ECO:0007669"/>
    <property type="project" value="EnsemblFungi"/>
</dbReference>
<keyword evidence="9 12" id="KW-0496">Mitochondrion</keyword>
<dbReference type="FunCoup" id="C4R850">
    <property type="interactions" value="305"/>
</dbReference>
<keyword evidence="3 12" id="KW-0813">Transport</keyword>
<evidence type="ECO:0000313" key="14">
    <source>
        <dbReference type="Proteomes" id="UP000000314"/>
    </source>
</evidence>
<evidence type="ECO:0000256" key="9">
    <source>
        <dbReference type="ARBA" id="ARBA00023128"/>
    </source>
</evidence>
<reference evidence="13 14" key="1">
    <citation type="journal article" date="2009" name="Nat. Biotechnol.">
        <title>Genome sequence of the recombinant protein production host Pichia pastoris.</title>
        <authorList>
            <person name="De Schutter K."/>
            <person name="Lin Y.C."/>
            <person name="Tiels P."/>
            <person name="Van Hecke A."/>
            <person name="Glinka S."/>
            <person name="Weber-Lehmann J."/>
            <person name="Rouze P."/>
            <person name="Van de Peer Y."/>
            <person name="Callewaert N."/>
        </authorList>
    </citation>
    <scope>NUCLEOTIDE SEQUENCE [LARGE SCALE GENOMIC DNA]</scope>
    <source>
        <strain evidence="14">GS115 / ATCC 20864</strain>
    </source>
</reference>
<dbReference type="PANTHER" id="PTHR12980:SF0">
    <property type="entry name" value="CYTOCHROME B-C1 COMPLEX SUBUNIT 9"/>
    <property type="match status" value="1"/>
</dbReference>
<dbReference type="InterPro" id="IPR036656">
    <property type="entry name" value="QCR9_sf"/>
</dbReference>
<evidence type="ECO:0000256" key="4">
    <source>
        <dbReference type="ARBA" id="ARBA00022660"/>
    </source>
</evidence>
<evidence type="ECO:0000256" key="2">
    <source>
        <dbReference type="ARBA" id="ARBA00007856"/>
    </source>
</evidence>
<dbReference type="GO" id="GO:0008121">
    <property type="term" value="F:quinol-cytochrome-c reductase activity"/>
    <property type="evidence" value="ECO:0007669"/>
    <property type="project" value="EnsemblFungi"/>
</dbReference>
<dbReference type="FunFam" id="1.20.5.260:FF:000001">
    <property type="entry name" value="Cytochrome b-c1 complex subunit 9"/>
    <property type="match status" value="1"/>
</dbReference>
<protein>
    <recommendedName>
        <fullName evidence="11 12">Complex III subunit 9</fullName>
    </recommendedName>
</protein>
<dbReference type="Proteomes" id="UP000000314">
    <property type="component" value="Chromosome 4"/>
</dbReference>
<comment type="subunit">
    <text evidence="12">Component of the ubiquinol-cytochrome c oxidoreductase (cytochrome b-c1 complex, complex III, CIII), a multisubunit enzyme composed of 3 respiratory subunits cytochrome b, cytochrome c1 and Rieske protein, 2 core protein subunits, and additional low-molecular weight protein subunits.</text>
</comment>
<dbReference type="GO" id="GO:0006122">
    <property type="term" value="P:mitochondrial electron transport, ubiquinol to cytochrome c"/>
    <property type="evidence" value="ECO:0007669"/>
    <property type="project" value="UniProtKB-UniRule"/>
</dbReference>
<gene>
    <name evidence="13" type="ordered locus">PAS_chr4_0520</name>
</gene>
<evidence type="ECO:0000256" key="5">
    <source>
        <dbReference type="ARBA" id="ARBA00022692"/>
    </source>
</evidence>
<dbReference type="GO" id="GO:0045275">
    <property type="term" value="C:respiratory chain complex III"/>
    <property type="evidence" value="ECO:0007669"/>
    <property type="project" value="UniProtKB-UniRule"/>
</dbReference>
<dbReference type="HOGENOM" id="CLU_171977_1_0_1"/>
<keyword evidence="10 12" id="KW-0472">Membrane</keyword>
<accession>C4R850</accession>
<evidence type="ECO:0000313" key="13">
    <source>
        <dbReference type="EMBL" id="CAY71775.1"/>
    </source>
</evidence>
<dbReference type="Gene3D" id="1.20.5.260">
    <property type="entry name" value="Cytochrome b-c1 complex subunit 9"/>
    <property type="match status" value="1"/>
</dbReference>
<comment type="similarity">
    <text evidence="2 12">Belongs to the UQCR10/QCR9 family.</text>
</comment>
<dbReference type="STRING" id="644223.C4R850"/>
<keyword evidence="6 12" id="KW-0999">Mitochondrion inner membrane</keyword>
<keyword evidence="8 12" id="KW-1133">Transmembrane helix</keyword>
<evidence type="ECO:0000256" key="3">
    <source>
        <dbReference type="ARBA" id="ARBA00022448"/>
    </source>
</evidence>
<dbReference type="OMA" id="ANAGMQW"/>
<keyword evidence="4 12" id="KW-0679">Respiratory chain</keyword>
<evidence type="ECO:0000256" key="8">
    <source>
        <dbReference type="ARBA" id="ARBA00022989"/>
    </source>
</evidence>
<organism evidence="13 14">
    <name type="scientific">Komagataella phaffii (strain GS115 / ATCC 20864)</name>
    <name type="common">Yeast</name>
    <name type="synonym">Pichia pastoris</name>
    <dbReference type="NCBI Taxonomy" id="644223"/>
    <lineage>
        <taxon>Eukaryota</taxon>
        <taxon>Fungi</taxon>
        <taxon>Dikarya</taxon>
        <taxon>Ascomycota</taxon>
        <taxon>Saccharomycotina</taxon>
        <taxon>Pichiomycetes</taxon>
        <taxon>Pichiales</taxon>
        <taxon>Pichiaceae</taxon>
        <taxon>Komagataella</taxon>
    </lineage>
</organism>
<dbReference type="InParanoid" id="C4R850"/>